<name>A0A8S9P0R2_BRACR</name>
<accession>A0A8S9P0R2</accession>
<dbReference type="Proteomes" id="UP000712600">
    <property type="component" value="Unassembled WGS sequence"/>
</dbReference>
<protein>
    <recommendedName>
        <fullName evidence="3">RNase H type-1 domain-containing protein</fullName>
    </recommendedName>
</protein>
<proteinExistence type="predicted"/>
<reference evidence="1" key="1">
    <citation type="submission" date="2019-12" db="EMBL/GenBank/DDBJ databases">
        <title>Genome sequencing and annotation of Brassica cretica.</title>
        <authorList>
            <person name="Studholme D.J."/>
            <person name="Sarris P."/>
        </authorList>
    </citation>
    <scope>NUCLEOTIDE SEQUENCE</scope>
    <source>
        <strain evidence="1">PFS-109/04</strain>
        <tissue evidence="1">Leaf</tissue>
    </source>
</reference>
<evidence type="ECO:0000313" key="2">
    <source>
        <dbReference type="Proteomes" id="UP000712600"/>
    </source>
</evidence>
<dbReference type="AlphaFoldDB" id="A0A8S9P0R2"/>
<organism evidence="1 2">
    <name type="scientific">Brassica cretica</name>
    <name type="common">Mustard</name>
    <dbReference type="NCBI Taxonomy" id="69181"/>
    <lineage>
        <taxon>Eukaryota</taxon>
        <taxon>Viridiplantae</taxon>
        <taxon>Streptophyta</taxon>
        <taxon>Embryophyta</taxon>
        <taxon>Tracheophyta</taxon>
        <taxon>Spermatophyta</taxon>
        <taxon>Magnoliopsida</taxon>
        <taxon>eudicotyledons</taxon>
        <taxon>Gunneridae</taxon>
        <taxon>Pentapetalae</taxon>
        <taxon>rosids</taxon>
        <taxon>malvids</taxon>
        <taxon>Brassicales</taxon>
        <taxon>Brassicaceae</taxon>
        <taxon>Brassiceae</taxon>
        <taxon>Brassica</taxon>
    </lineage>
</organism>
<sequence>MGTEELAISSSSVLKCNVAAAWDSESKNSGAAWVVRDSTGESLSSLRLCNIVVEASFLEAREVIMDRFSQSPFQGLKMRISGYSAFLGPWSLNHTDPARNGVARAIADSVTSEERYNSYV</sequence>
<evidence type="ECO:0000313" key="1">
    <source>
        <dbReference type="EMBL" id="KAF3507861.1"/>
    </source>
</evidence>
<gene>
    <name evidence="1" type="ORF">F2Q69_00005696</name>
</gene>
<dbReference type="EMBL" id="QGKX02001521">
    <property type="protein sequence ID" value="KAF3507861.1"/>
    <property type="molecule type" value="Genomic_DNA"/>
</dbReference>
<evidence type="ECO:0008006" key="3">
    <source>
        <dbReference type="Google" id="ProtNLM"/>
    </source>
</evidence>
<comment type="caution">
    <text evidence="1">The sequence shown here is derived from an EMBL/GenBank/DDBJ whole genome shotgun (WGS) entry which is preliminary data.</text>
</comment>